<feature type="non-terminal residue" evidence="2">
    <location>
        <position position="1"/>
    </location>
</feature>
<evidence type="ECO:0000259" key="1">
    <source>
        <dbReference type="Pfam" id="PF21379"/>
    </source>
</evidence>
<proteinExistence type="predicted"/>
<dbReference type="AlphaFoldDB" id="A0A382KUN9"/>
<name>A0A382KUN9_9ZZZZ</name>
<accession>A0A382KUN9</accession>
<evidence type="ECO:0000313" key="2">
    <source>
        <dbReference type="EMBL" id="SVC28504.1"/>
    </source>
</evidence>
<feature type="domain" description="Baseplate wedge protein gp6-like N-terminal helical" evidence="1">
    <location>
        <begin position="12"/>
        <end position="84"/>
    </location>
</feature>
<gene>
    <name evidence="2" type="ORF">METZ01_LOCUS281358</name>
</gene>
<protein>
    <recommendedName>
        <fullName evidence="1">Baseplate wedge protein gp6-like N-terminal helical domain-containing protein</fullName>
    </recommendedName>
</protein>
<organism evidence="2">
    <name type="scientific">marine metagenome</name>
    <dbReference type="NCBI Taxonomy" id="408172"/>
    <lineage>
        <taxon>unclassified sequences</taxon>
        <taxon>metagenomes</taxon>
        <taxon>ecological metagenomes</taxon>
    </lineage>
</organism>
<reference evidence="2" key="1">
    <citation type="submission" date="2018-05" db="EMBL/GenBank/DDBJ databases">
        <authorList>
            <person name="Lanie J.A."/>
            <person name="Ng W.-L."/>
            <person name="Kazmierczak K.M."/>
            <person name="Andrzejewski T.M."/>
            <person name="Davidsen T.M."/>
            <person name="Wayne K.J."/>
            <person name="Tettelin H."/>
            <person name="Glass J.I."/>
            <person name="Rusch D."/>
            <person name="Podicherti R."/>
            <person name="Tsui H.-C.T."/>
            <person name="Winkler M.E."/>
        </authorList>
    </citation>
    <scope>NUCLEOTIDE SEQUENCE</scope>
</reference>
<sequence>MATKLDISELDFDAVKANLKTYLSNQTEFSDYDFEGSGMSVLLDVLAYNTHYLGYNANMLANEMFLDSADLRSSVVSLAKAVGYTPTSATASTANIKAVVNNATGASLTMTRGTQFTTTVNSQSYTFVNNADVTIQPIDGVYTFSSVTLYEGSLLTFKYTVDTTDTEQRFIIP</sequence>
<feature type="non-terminal residue" evidence="2">
    <location>
        <position position="173"/>
    </location>
</feature>
<dbReference type="Pfam" id="PF21379">
    <property type="entry name" value="Gp6-like_1st"/>
    <property type="match status" value="1"/>
</dbReference>
<dbReference type="InterPro" id="IPR049026">
    <property type="entry name" value="Gp6-like_N"/>
</dbReference>
<dbReference type="EMBL" id="UINC01083114">
    <property type="protein sequence ID" value="SVC28504.1"/>
    <property type="molecule type" value="Genomic_DNA"/>
</dbReference>